<comment type="catalytic activity">
    <reaction evidence="6">
        <text>adenosine(1618) in 23S rRNA + S-adenosyl-L-methionine = N(6)-methyladenosine(1618) in 23S rRNA + S-adenosyl-L-homocysteine + H(+)</text>
        <dbReference type="Rhea" id="RHEA:16497"/>
        <dbReference type="Rhea" id="RHEA-COMP:10229"/>
        <dbReference type="Rhea" id="RHEA-COMP:10231"/>
        <dbReference type="ChEBI" id="CHEBI:15378"/>
        <dbReference type="ChEBI" id="CHEBI:57856"/>
        <dbReference type="ChEBI" id="CHEBI:59789"/>
        <dbReference type="ChEBI" id="CHEBI:74411"/>
        <dbReference type="ChEBI" id="CHEBI:74449"/>
        <dbReference type="EC" id="2.1.1.181"/>
    </reaction>
</comment>
<evidence type="ECO:0000256" key="7">
    <source>
        <dbReference type="SAM" id="MobiDB-lite"/>
    </source>
</evidence>
<reference evidence="8 9" key="1">
    <citation type="submission" date="2016-10" db="EMBL/GenBank/DDBJ databases">
        <title>The High Quality Genome of Vibrio splendidus K08M4.</title>
        <authorList>
            <person name="Wendling C."/>
            <person name="Chibani C.M."/>
            <person name="Hertel R."/>
            <person name="Sproer C."/>
            <person name="Bunk B."/>
            <person name="Overmann J."/>
            <person name="Roth O."/>
            <person name="Liesegang H."/>
        </authorList>
    </citation>
    <scope>NUCLEOTIDE SEQUENCE [LARGE SCALE GENOMIC DNA]</scope>
    <source>
        <strain evidence="8 9">K08M4</strain>
    </source>
</reference>
<dbReference type="Proteomes" id="UP000194136">
    <property type="component" value="Chromosome 1"/>
</dbReference>
<name>A0AA34XNC3_9VIBR</name>
<sequence length="459" mass="50781">MSQSQNRTTLSLSKNSTSAAKTKDNQANEGNRTQGNSTQGNRKQGDVKPSSDKRISSKNTSDKNRKSTASKGAGKNKAKRPFVKDSKGKPGANKGPSNKASFNKTAFNKNAAQKRRSTEKPQGGLHPRNQHTGRYDFELLVAALPELKEHLIKNPAGEDTVNFSDPLAVKLLNKALLAHHYGVKHWDIPAGYLCPPIPGRADYIHRVADILNSDGQGEPYNHASVKALDIGVGANCIYPIIGATEYKWRCTGTDVDSVSIKTANFIAESNANLKGKIRARLQADSESIFKGVIKDNERYDVTICNPPFHSSLEEAEKGSQRKLDNLAANRAKKAGKSFKPEMNKKPVKLDKSTTQNKPIKQEKPTLNFGGQKSELWCPGGEAAFIMKMARESQLFATQVLWFTTLISKKDNVDMIRSELGKLRAKQVKVVEMSQGQKVSRFIAWTFMDDDQRQEWIALK</sequence>
<gene>
    <name evidence="6 8" type="primary">rlmF</name>
    <name evidence="8" type="ORF">K08M4_13360</name>
</gene>
<dbReference type="Gene3D" id="3.40.50.150">
    <property type="entry name" value="Vaccinia Virus protein VP39"/>
    <property type="match status" value="1"/>
</dbReference>
<dbReference type="PANTHER" id="PTHR13393">
    <property type="entry name" value="SAM-DEPENDENT METHYLTRANSFERASE"/>
    <property type="match status" value="1"/>
</dbReference>
<dbReference type="HAMAP" id="MF_01848">
    <property type="entry name" value="23SrRNA_methyltr_F"/>
    <property type="match status" value="1"/>
</dbReference>
<feature type="compositionally biased region" description="Basic and acidic residues" evidence="7">
    <location>
        <begin position="43"/>
        <end position="65"/>
    </location>
</feature>
<keyword evidence="5 6" id="KW-0949">S-adenosyl-L-methionine</keyword>
<protein>
    <recommendedName>
        <fullName evidence="6">Ribosomal RNA large subunit methyltransferase F</fullName>
        <ecNumber evidence="6">2.1.1.181</ecNumber>
    </recommendedName>
    <alternativeName>
        <fullName evidence="6">23S rRNA mA1618 methyltransferase</fullName>
    </alternativeName>
    <alternativeName>
        <fullName evidence="6">rRNA adenine N-6-methyltransferase</fullName>
    </alternativeName>
</protein>
<dbReference type="SUPFAM" id="SSF53335">
    <property type="entry name" value="S-adenosyl-L-methionine-dependent methyltransferases"/>
    <property type="match status" value="1"/>
</dbReference>
<dbReference type="InterPro" id="IPR016909">
    <property type="entry name" value="rRNA_lsu_MeTfrase_F"/>
</dbReference>
<dbReference type="AlphaFoldDB" id="A0AA34XNC3"/>
<comment type="subcellular location">
    <subcellularLocation>
        <location evidence="6">Cytoplasm</location>
    </subcellularLocation>
</comment>
<evidence type="ECO:0000256" key="4">
    <source>
        <dbReference type="ARBA" id="ARBA00022679"/>
    </source>
</evidence>
<dbReference type="EC" id="2.1.1.181" evidence="6"/>
<dbReference type="InterPro" id="IPR029063">
    <property type="entry name" value="SAM-dependent_MTases_sf"/>
</dbReference>
<dbReference type="GO" id="GO:0005737">
    <property type="term" value="C:cytoplasm"/>
    <property type="evidence" value="ECO:0007669"/>
    <property type="project" value="UniProtKB-SubCell"/>
</dbReference>
<accession>A0AA34XNC3</accession>
<evidence type="ECO:0000313" key="8">
    <source>
        <dbReference type="EMBL" id="ARP38092.1"/>
    </source>
</evidence>
<feature type="region of interest" description="Disordered" evidence="7">
    <location>
        <begin position="1"/>
        <end position="131"/>
    </location>
</feature>
<keyword evidence="9" id="KW-1185">Reference proteome</keyword>
<feature type="compositionally biased region" description="Polar residues" evidence="7">
    <location>
        <begin position="1"/>
        <end position="20"/>
    </location>
</feature>
<comment type="similarity">
    <text evidence="6">Belongs to the methyltransferase superfamily. METTL16/RlmF family.</text>
</comment>
<dbReference type="EMBL" id="CP017916">
    <property type="protein sequence ID" value="ARP38092.1"/>
    <property type="molecule type" value="Genomic_DNA"/>
</dbReference>
<evidence type="ECO:0000313" key="9">
    <source>
        <dbReference type="Proteomes" id="UP000194136"/>
    </source>
</evidence>
<keyword evidence="1 6" id="KW-0963">Cytoplasm</keyword>
<dbReference type="PANTHER" id="PTHR13393:SF0">
    <property type="entry name" value="RNA N6-ADENOSINE-METHYLTRANSFERASE METTL16"/>
    <property type="match status" value="1"/>
</dbReference>
<evidence type="ECO:0000256" key="6">
    <source>
        <dbReference type="HAMAP-Rule" id="MF_01848"/>
    </source>
</evidence>
<dbReference type="RefSeq" id="WP_086049293.1">
    <property type="nucleotide sequence ID" value="NZ_CP017916.1"/>
</dbReference>
<dbReference type="CDD" id="cd02440">
    <property type="entry name" value="AdoMet_MTases"/>
    <property type="match status" value="1"/>
</dbReference>
<keyword evidence="3 6" id="KW-0489">Methyltransferase</keyword>
<dbReference type="InterPro" id="IPR010286">
    <property type="entry name" value="METTL16/RlmF"/>
</dbReference>
<evidence type="ECO:0000256" key="2">
    <source>
        <dbReference type="ARBA" id="ARBA00022552"/>
    </source>
</evidence>
<keyword evidence="4 6" id="KW-0808">Transferase</keyword>
<comment type="function">
    <text evidence="6">Specifically methylates the adenine in position 1618 of 23S rRNA.</text>
</comment>
<evidence type="ECO:0000256" key="1">
    <source>
        <dbReference type="ARBA" id="ARBA00022490"/>
    </source>
</evidence>
<feature type="compositionally biased region" description="Polar residues" evidence="7">
    <location>
        <begin position="95"/>
        <end position="111"/>
    </location>
</feature>
<dbReference type="GO" id="GO:0070475">
    <property type="term" value="P:rRNA base methylation"/>
    <property type="evidence" value="ECO:0007669"/>
    <property type="project" value="TreeGrafter"/>
</dbReference>
<organism evidence="8 9">
    <name type="scientific">Vibrio syngnathi</name>
    <dbReference type="NCBI Taxonomy" id="3034029"/>
    <lineage>
        <taxon>Bacteria</taxon>
        <taxon>Pseudomonadati</taxon>
        <taxon>Pseudomonadota</taxon>
        <taxon>Gammaproteobacteria</taxon>
        <taxon>Vibrionales</taxon>
        <taxon>Vibrionaceae</taxon>
        <taxon>Vibrio</taxon>
    </lineage>
</organism>
<proteinExistence type="inferred from homology"/>
<dbReference type="NCBIfam" id="NF008725">
    <property type="entry name" value="PRK11727.1"/>
    <property type="match status" value="1"/>
</dbReference>
<dbReference type="GO" id="GO:0052907">
    <property type="term" value="F:23S rRNA (adenine(1618)-N(6))-methyltransferase activity"/>
    <property type="evidence" value="ECO:0007669"/>
    <property type="project" value="UniProtKB-EC"/>
</dbReference>
<feature type="compositionally biased region" description="Polar residues" evidence="7">
    <location>
        <begin position="27"/>
        <end position="42"/>
    </location>
</feature>
<evidence type="ECO:0000256" key="5">
    <source>
        <dbReference type="ARBA" id="ARBA00022691"/>
    </source>
</evidence>
<dbReference type="Pfam" id="PF05971">
    <property type="entry name" value="Methyltransf_10"/>
    <property type="match status" value="1"/>
</dbReference>
<dbReference type="KEGG" id="vsy:K08M4_13360"/>
<evidence type="ECO:0000256" key="3">
    <source>
        <dbReference type="ARBA" id="ARBA00022603"/>
    </source>
</evidence>
<keyword evidence="2 6" id="KW-0698">rRNA processing</keyword>